<keyword evidence="2" id="KW-1185">Reference proteome</keyword>
<dbReference type="Proteomes" id="UP001303046">
    <property type="component" value="Unassembled WGS sequence"/>
</dbReference>
<name>A0ABR1EKM4_NECAM</name>
<gene>
    <name evidence="1" type="primary">Necator_chrX.g23736</name>
    <name evidence="1" type="ORF">RB195_023572</name>
</gene>
<dbReference type="EMBL" id="JAVFWL010000006">
    <property type="protein sequence ID" value="KAK6762915.1"/>
    <property type="molecule type" value="Genomic_DNA"/>
</dbReference>
<accession>A0ABR1EKM4</accession>
<evidence type="ECO:0000313" key="1">
    <source>
        <dbReference type="EMBL" id="KAK6762915.1"/>
    </source>
</evidence>
<protein>
    <submittedName>
        <fullName evidence="1">Uncharacterized protein</fullName>
    </submittedName>
</protein>
<organism evidence="1 2">
    <name type="scientific">Necator americanus</name>
    <name type="common">Human hookworm</name>
    <dbReference type="NCBI Taxonomy" id="51031"/>
    <lineage>
        <taxon>Eukaryota</taxon>
        <taxon>Metazoa</taxon>
        <taxon>Ecdysozoa</taxon>
        <taxon>Nematoda</taxon>
        <taxon>Chromadorea</taxon>
        <taxon>Rhabditida</taxon>
        <taxon>Rhabditina</taxon>
        <taxon>Rhabditomorpha</taxon>
        <taxon>Strongyloidea</taxon>
        <taxon>Ancylostomatidae</taxon>
        <taxon>Bunostominae</taxon>
        <taxon>Necator</taxon>
    </lineage>
</organism>
<proteinExistence type="predicted"/>
<sequence length="112" mass="12625">MSLSSYCTKLPTLSEDQGGKGLMSFLEKFNEIGNIMGLTEHTMVRLLPAHLEEVAKAVFDSFTNLEKQNRRCAVSKLQQHFSTDHHLDLAGEKLMDMKLDPSKSPSVFINRI</sequence>
<comment type="caution">
    <text evidence="1">The sequence shown here is derived from an EMBL/GenBank/DDBJ whole genome shotgun (WGS) entry which is preliminary data.</text>
</comment>
<evidence type="ECO:0000313" key="2">
    <source>
        <dbReference type="Proteomes" id="UP001303046"/>
    </source>
</evidence>
<reference evidence="1 2" key="1">
    <citation type="submission" date="2023-08" db="EMBL/GenBank/DDBJ databases">
        <title>A Necator americanus chromosomal reference genome.</title>
        <authorList>
            <person name="Ilik V."/>
            <person name="Petrzelkova K.J."/>
            <person name="Pardy F."/>
            <person name="Fuh T."/>
            <person name="Niatou-Singa F.S."/>
            <person name="Gouil Q."/>
            <person name="Baker L."/>
            <person name="Ritchie M.E."/>
            <person name="Jex A.R."/>
            <person name="Gazzola D."/>
            <person name="Li H."/>
            <person name="Toshio Fujiwara R."/>
            <person name="Zhan B."/>
            <person name="Aroian R.V."/>
            <person name="Pafco B."/>
            <person name="Schwarz E.M."/>
        </authorList>
    </citation>
    <scope>NUCLEOTIDE SEQUENCE [LARGE SCALE GENOMIC DNA]</scope>
    <source>
        <strain evidence="1 2">Aroian</strain>
        <tissue evidence="1">Whole animal</tissue>
    </source>
</reference>